<organism evidence="1 2">
    <name type="scientific">Candidatus Magasanikbacteria bacterium CG10_big_fil_rev_8_21_14_0_10_40_10</name>
    <dbReference type="NCBI Taxonomy" id="1974648"/>
    <lineage>
        <taxon>Bacteria</taxon>
        <taxon>Candidatus Magasanikiibacteriota</taxon>
    </lineage>
</organism>
<dbReference type="Proteomes" id="UP000231183">
    <property type="component" value="Unassembled WGS sequence"/>
</dbReference>
<evidence type="ECO:0000313" key="1">
    <source>
        <dbReference type="EMBL" id="PIT87251.1"/>
    </source>
</evidence>
<accession>A0A2M6W392</accession>
<evidence type="ECO:0000313" key="2">
    <source>
        <dbReference type="Proteomes" id="UP000231183"/>
    </source>
</evidence>
<reference evidence="2" key="1">
    <citation type="submission" date="2017-09" db="EMBL/GenBank/DDBJ databases">
        <title>Depth-based differentiation of microbial function through sediment-hosted aquifers and enrichment of novel symbionts in the deep terrestrial subsurface.</title>
        <authorList>
            <person name="Probst A.J."/>
            <person name="Ladd B."/>
            <person name="Jarett J.K."/>
            <person name="Geller-Mcgrath D.E."/>
            <person name="Sieber C.M.K."/>
            <person name="Emerson J.B."/>
            <person name="Anantharaman K."/>
            <person name="Thomas B.C."/>
            <person name="Malmstrom R."/>
            <person name="Stieglmeier M."/>
            <person name="Klingl A."/>
            <person name="Woyke T."/>
            <person name="Ryan C.M."/>
            <person name="Banfield J.F."/>
        </authorList>
    </citation>
    <scope>NUCLEOTIDE SEQUENCE [LARGE SCALE GENOMIC DNA]</scope>
</reference>
<dbReference type="EMBL" id="PFBX01000045">
    <property type="protein sequence ID" value="PIT87251.1"/>
    <property type="molecule type" value="Genomic_DNA"/>
</dbReference>
<sequence length="87" mass="9902">MLKVEGILKRDAVREFTRKNGIPGQSREVFIETPNSVYPVKVNISDMDLKIGKQGDKVSLDVNVFPYHVVDGKRKRAFIDIFIPAKK</sequence>
<comment type="caution">
    <text evidence="1">The sequence shown here is derived from an EMBL/GenBank/DDBJ whole genome shotgun (WGS) entry which is preliminary data.</text>
</comment>
<dbReference type="AlphaFoldDB" id="A0A2M6W392"/>
<protein>
    <submittedName>
        <fullName evidence="1">Uncharacterized protein</fullName>
    </submittedName>
</protein>
<proteinExistence type="predicted"/>
<name>A0A2M6W392_9BACT</name>
<gene>
    <name evidence="1" type="ORF">COU31_04110</name>
</gene>